<evidence type="ECO:0000256" key="1">
    <source>
        <dbReference type="ARBA" id="ARBA00023015"/>
    </source>
</evidence>
<gene>
    <name evidence="5" type="ORF">SVA_2529</name>
</gene>
<dbReference type="InterPro" id="IPR002818">
    <property type="entry name" value="DJ-1/PfpI"/>
</dbReference>
<dbReference type="PANTHER" id="PTHR43130">
    <property type="entry name" value="ARAC-FAMILY TRANSCRIPTIONAL REGULATOR"/>
    <property type="match status" value="1"/>
</dbReference>
<dbReference type="Pfam" id="PF01965">
    <property type="entry name" value="DJ-1_PfpI"/>
    <property type="match status" value="1"/>
</dbReference>
<dbReference type="InterPro" id="IPR009057">
    <property type="entry name" value="Homeodomain-like_sf"/>
</dbReference>
<evidence type="ECO:0000313" key="6">
    <source>
        <dbReference type="Proteomes" id="UP000218899"/>
    </source>
</evidence>
<dbReference type="GO" id="GO:0043565">
    <property type="term" value="F:sequence-specific DNA binding"/>
    <property type="evidence" value="ECO:0007669"/>
    <property type="project" value="InterPro"/>
</dbReference>
<keyword evidence="1" id="KW-0805">Transcription regulation</keyword>
<evidence type="ECO:0000256" key="2">
    <source>
        <dbReference type="ARBA" id="ARBA00023125"/>
    </source>
</evidence>
<reference evidence="5 6" key="1">
    <citation type="submission" date="2015-08" db="EMBL/GenBank/DDBJ databases">
        <title>Complete genome sequence of Sulfurifustis variabilis.</title>
        <authorList>
            <person name="Miura A."/>
            <person name="Kojima H."/>
            <person name="Fukui M."/>
        </authorList>
    </citation>
    <scope>NUCLEOTIDE SEQUENCE [LARGE SCALE GENOMIC DNA]</scope>
    <source>
        <strain evidence="6">skN76</strain>
    </source>
</reference>
<dbReference type="PROSITE" id="PS01124">
    <property type="entry name" value="HTH_ARAC_FAMILY_2"/>
    <property type="match status" value="1"/>
</dbReference>
<dbReference type="GO" id="GO:0003700">
    <property type="term" value="F:DNA-binding transcription factor activity"/>
    <property type="evidence" value="ECO:0007669"/>
    <property type="project" value="InterPro"/>
</dbReference>
<dbReference type="OrthoDB" id="9803764at2"/>
<keyword evidence="6" id="KW-1185">Reference proteome</keyword>
<dbReference type="Gene3D" id="1.10.10.60">
    <property type="entry name" value="Homeodomain-like"/>
    <property type="match status" value="2"/>
</dbReference>
<feature type="domain" description="HTH araC/xylS-type" evidence="4">
    <location>
        <begin position="233"/>
        <end position="331"/>
    </location>
</feature>
<protein>
    <submittedName>
        <fullName evidence="5">AraC family transcriptional regulator</fullName>
    </submittedName>
</protein>
<evidence type="ECO:0000313" key="5">
    <source>
        <dbReference type="EMBL" id="BAU49077.1"/>
    </source>
</evidence>
<dbReference type="Proteomes" id="UP000218899">
    <property type="component" value="Chromosome"/>
</dbReference>
<dbReference type="PROSITE" id="PS00041">
    <property type="entry name" value="HTH_ARAC_FAMILY_1"/>
    <property type="match status" value="1"/>
</dbReference>
<dbReference type="EMBL" id="AP014936">
    <property type="protein sequence ID" value="BAU49077.1"/>
    <property type="molecule type" value="Genomic_DNA"/>
</dbReference>
<dbReference type="RefSeq" id="WP_096461530.1">
    <property type="nucleotide sequence ID" value="NZ_AP014936.1"/>
</dbReference>
<dbReference type="PANTHER" id="PTHR43130:SF3">
    <property type="entry name" value="HTH-TYPE TRANSCRIPTIONAL REGULATOR RV1931C"/>
    <property type="match status" value="1"/>
</dbReference>
<dbReference type="Pfam" id="PF12833">
    <property type="entry name" value="HTH_18"/>
    <property type="match status" value="1"/>
</dbReference>
<dbReference type="KEGG" id="sva:SVA_2529"/>
<proteinExistence type="predicted"/>
<dbReference type="InterPro" id="IPR029062">
    <property type="entry name" value="Class_I_gatase-like"/>
</dbReference>
<dbReference type="InterPro" id="IPR052158">
    <property type="entry name" value="INH-QAR"/>
</dbReference>
<dbReference type="AlphaFoldDB" id="A0A1B4VEH9"/>
<dbReference type="SUPFAM" id="SSF46689">
    <property type="entry name" value="Homeodomain-like"/>
    <property type="match status" value="2"/>
</dbReference>
<accession>A0A1B4VEH9</accession>
<name>A0A1B4VEH9_9GAMM</name>
<evidence type="ECO:0000256" key="3">
    <source>
        <dbReference type="ARBA" id="ARBA00023163"/>
    </source>
</evidence>
<dbReference type="Gene3D" id="3.40.50.880">
    <property type="match status" value="1"/>
</dbReference>
<dbReference type="PRINTS" id="PR00032">
    <property type="entry name" value="HTHARAC"/>
</dbReference>
<dbReference type="InterPro" id="IPR020449">
    <property type="entry name" value="Tscrpt_reg_AraC-type_HTH"/>
</dbReference>
<organism evidence="5 6">
    <name type="scientific">Sulfurifustis variabilis</name>
    <dbReference type="NCBI Taxonomy" id="1675686"/>
    <lineage>
        <taxon>Bacteria</taxon>
        <taxon>Pseudomonadati</taxon>
        <taxon>Pseudomonadota</taxon>
        <taxon>Gammaproteobacteria</taxon>
        <taxon>Acidiferrobacterales</taxon>
        <taxon>Acidiferrobacteraceae</taxon>
        <taxon>Sulfurifustis</taxon>
    </lineage>
</organism>
<keyword evidence="3" id="KW-0804">Transcription</keyword>
<sequence length="357" mass="38987">MSDANARLTVALLAVPESTASTLYGMYDVLASAGRDWDFLVAGRPGQSLIRPLIVSADGRGFRAVSGLRVEPECALDACPAVDVVAIPDLMVAPEEELSGRYTAEVEWLRQRYAAGATLAAACSGALVLAEAGLLDGQDSTTHWGYCEAMAARYPKTRVHPNRALVISGEGRLILGGGGTSWQDVTLFLIARFLGTEEAMRVARLHLVNWHDVGQQPYAALTRGRQVEDALIAKCQEWIALHYDEDTPVAAMARLSGLPERSFKRRFARATGMSPIAYVHTLRLEESKHVLETTELPIDAVANEVGYEDASFFGRLFRRQVGLTPAQYRKRFGALRRVLEQGERRAPAAPPRGRLAS</sequence>
<dbReference type="InterPro" id="IPR018062">
    <property type="entry name" value="HTH_AraC-typ_CS"/>
</dbReference>
<dbReference type="SMART" id="SM00342">
    <property type="entry name" value="HTH_ARAC"/>
    <property type="match status" value="1"/>
</dbReference>
<dbReference type="SUPFAM" id="SSF52317">
    <property type="entry name" value="Class I glutamine amidotransferase-like"/>
    <property type="match status" value="1"/>
</dbReference>
<evidence type="ECO:0000259" key="4">
    <source>
        <dbReference type="PROSITE" id="PS01124"/>
    </source>
</evidence>
<dbReference type="InterPro" id="IPR018060">
    <property type="entry name" value="HTH_AraC"/>
</dbReference>
<keyword evidence="2" id="KW-0238">DNA-binding</keyword>